<dbReference type="Gene3D" id="1.20.1600.10">
    <property type="entry name" value="Outer membrane efflux proteins (OEP)"/>
    <property type="match status" value="1"/>
</dbReference>
<dbReference type="AlphaFoldDB" id="A0A967F2W8"/>
<proteinExistence type="inferred from homology"/>
<comment type="caution">
    <text evidence="9">The sequence shown here is derived from an EMBL/GenBank/DDBJ whole genome shotgun (WGS) entry which is preliminary data.</text>
</comment>
<keyword evidence="3" id="KW-0813">Transport</keyword>
<gene>
    <name evidence="9" type="ORF">HBA54_25795</name>
</gene>
<evidence type="ECO:0000313" key="10">
    <source>
        <dbReference type="Proteomes" id="UP000761264"/>
    </source>
</evidence>
<keyword evidence="7" id="KW-0998">Cell outer membrane</keyword>
<dbReference type="RefSeq" id="WP_167230614.1">
    <property type="nucleotide sequence ID" value="NZ_JAAQPH010000030.1"/>
</dbReference>
<keyword evidence="6" id="KW-0472">Membrane</keyword>
<accession>A0A967F2W8</accession>
<sequence>MRWSRRTSLNHFKAALLGGVLVLPFAMSANAMSLSEAVQQAISTNPDIGIVASNREAVDQELRQARGLYLPQIDVAAGIGIENFNDTTSRANNNGGTETTNRRESSITLQQRLFDGFEAGATVEREQSRVESAANRVYENSAVLALDAIGIYLEVLRQRDLVKLAEDNVAYHQQVLSAQRQRLQGGGGSEADVAQTEARAARAENTLIETLNDLRDSEAVFTRIVGSFPGNDLTYPEFPGGSLPAELDEAVQLAVRNNNTTKIFEADVRTAEAEIELAEVPLYPAITLEAQSEYNDGTSALDTYEFNNQVMVRVRWNIFRGGIDRAARQEALFRLTESKNRRYRSVLESQQEMRTSWFALEAARESIEALETARDFNRSTLDAYEQQFEVAQRTLLDVLDAENELFVSEGQLVTAQTNEQLASYRVLGVGGILLETVGVSAPEQAVVEEKSWAEGLVD</sequence>
<evidence type="ECO:0000256" key="8">
    <source>
        <dbReference type="SAM" id="SignalP"/>
    </source>
</evidence>
<dbReference type="GO" id="GO:1990281">
    <property type="term" value="C:efflux pump complex"/>
    <property type="evidence" value="ECO:0007669"/>
    <property type="project" value="TreeGrafter"/>
</dbReference>
<organism evidence="9 10">
    <name type="scientific">Pelagibius litoralis</name>
    <dbReference type="NCBI Taxonomy" id="374515"/>
    <lineage>
        <taxon>Bacteria</taxon>
        <taxon>Pseudomonadati</taxon>
        <taxon>Pseudomonadota</taxon>
        <taxon>Alphaproteobacteria</taxon>
        <taxon>Rhodospirillales</taxon>
        <taxon>Rhodovibrionaceae</taxon>
        <taxon>Pelagibius</taxon>
    </lineage>
</organism>
<reference evidence="9" key="1">
    <citation type="submission" date="2020-03" db="EMBL/GenBank/DDBJ databases">
        <title>Genome of Pelagibius litoralis DSM 21314T.</title>
        <authorList>
            <person name="Wang G."/>
        </authorList>
    </citation>
    <scope>NUCLEOTIDE SEQUENCE</scope>
    <source>
        <strain evidence="9">DSM 21314</strain>
    </source>
</reference>
<protein>
    <submittedName>
        <fullName evidence="9">TolC family outer membrane protein</fullName>
    </submittedName>
</protein>
<evidence type="ECO:0000256" key="3">
    <source>
        <dbReference type="ARBA" id="ARBA00022448"/>
    </source>
</evidence>
<dbReference type="PANTHER" id="PTHR30026:SF22">
    <property type="entry name" value="OUTER MEMBRANE EFFLUX PROTEIN"/>
    <property type="match status" value="1"/>
</dbReference>
<dbReference type="Pfam" id="PF02321">
    <property type="entry name" value="OEP"/>
    <property type="match status" value="2"/>
</dbReference>
<dbReference type="GO" id="GO:0015562">
    <property type="term" value="F:efflux transmembrane transporter activity"/>
    <property type="evidence" value="ECO:0007669"/>
    <property type="project" value="InterPro"/>
</dbReference>
<keyword evidence="8" id="KW-0732">Signal</keyword>
<dbReference type="GO" id="GO:0009279">
    <property type="term" value="C:cell outer membrane"/>
    <property type="evidence" value="ECO:0007669"/>
    <property type="project" value="UniProtKB-SubCell"/>
</dbReference>
<dbReference type="GO" id="GO:0015288">
    <property type="term" value="F:porin activity"/>
    <property type="evidence" value="ECO:0007669"/>
    <property type="project" value="TreeGrafter"/>
</dbReference>
<evidence type="ECO:0000256" key="6">
    <source>
        <dbReference type="ARBA" id="ARBA00023136"/>
    </source>
</evidence>
<dbReference type="PANTHER" id="PTHR30026">
    <property type="entry name" value="OUTER MEMBRANE PROTEIN TOLC"/>
    <property type="match status" value="1"/>
</dbReference>
<evidence type="ECO:0000256" key="4">
    <source>
        <dbReference type="ARBA" id="ARBA00022452"/>
    </source>
</evidence>
<keyword evidence="10" id="KW-1185">Reference proteome</keyword>
<dbReference type="InterPro" id="IPR010130">
    <property type="entry name" value="T1SS_OMP_TolC"/>
</dbReference>
<evidence type="ECO:0000256" key="2">
    <source>
        <dbReference type="ARBA" id="ARBA00007613"/>
    </source>
</evidence>
<dbReference type="EMBL" id="JAAQPH010000030">
    <property type="protein sequence ID" value="NIA72019.1"/>
    <property type="molecule type" value="Genomic_DNA"/>
</dbReference>
<feature type="signal peptide" evidence="8">
    <location>
        <begin position="1"/>
        <end position="31"/>
    </location>
</feature>
<dbReference type="Proteomes" id="UP000761264">
    <property type="component" value="Unassembled WGS sequence"/>
</dbReference>
<dbReference type="InterPro" id="IPR051906">
    <property type="entry name" value="TolC-like"/>
</dbReference>
<evidence type="ECO:0000256" key="5">
    <source>
        <dbReference type="ARBA" id="ARBA00022692"/>
    </source>
</evidence>
<feature type="chain" id="PRO_5038068872" evidence="8">
    <location>
        <begin position="32"/>
        <end position="458"/>
    </location>
</feature>
<comment type="subcellular location">
    <subcellularLocation>
        <location evidence="1">Cell outer membrane</location>
    </subcellularLocation>
</comment>
<evidence type="ECO:0000256" key="1">
    <source>
        <dbReference type="ARBA" id="ARBA00004442"/>
    </source>
</evidence>
<evidence type="ECO:0000313" key="9">
    <source>
        <dbReference type="EMBL" id="NIA72019.1"/>
    </source>
</evidence>
<name>A0A967F2W8_9PROT</name>
<dbReference type="NCBIfam" id="TIGR01844">
    <property type="entry name" value="type_I_sec_TolC"/>
    <property type="match status" value="1"/>
</dbReference>
<evidence type="ECO:0000256" key="7">
    <source>
        <dbReference type="ARBA" id="ARBA00023237"/>
    </source>
</evidence>
<keyword evidence="5" id="KW-0812">Transmembrane</keyword>
<keyword evidence="4" id="KW-1134">Transmembrane beta strand</keyword>
<dbReference type="InterPro" id="IPR003423">
    <property type="entry name" value="OMP_efflux"/>
</dbReference>
<comment type="similarity">
    <text evidence="2">Belongs to the outer membrane factor (OMF) (TC 1.B.17) family.</text>
</comment>
<dbReference type="SUPFAM" id="SSF56954">
    <property type="entry name" value="Outer membrane efflux proteins (OEP)"/>
    <property type="match status" value="1"/>
</dbReference>